<dbReference type="NCBIfam" id="TIGR02823">
    <property type="entry name" value="oxido_YhdH"/>
    <property type="match status" value="1"/>
</dbReference>
<evidence type="ECO:0000313" key="3">
    <source>
        <dbReference type="Proteomes" id="UP001164305"/>
    </source>
</evidence>
<dbReference type="InterPro" id="IPR011032">
    <property type="entry name" value="GroES-like_sf"/>
</dbReference>
<dbReference type="InterPro" id="IPR013149">
    <property type="entry name" value="ADH-like_C"/>
</dbReference>
<protein>
    <submittedName>
        <fullName evidence="2">Acryloyl-CoA reductase</fullName>
        <ecNumber evidence="2">1.3.1.95</ecNumber>
    </submittedName>
</protein>
<dbReference type="PANTHER" id="PTHR43677">
    <property type="entry name" value="SHORT-CHAIN DEHYDROGENASE/REDUCTASE"/>
    <property type="match status" value="1"/>
</dbReference>
<dbReference type="EC" id="1.3.1.95" evidence="2"/>
<evidence type="ECO:0000259" key="1">
    <source>
        <dbReference type="SMART" id="SM00829"/>
    </source>
</evidence>
<feature type="domain" description="Enoyl reductase (ER)" evidence="1">
    <location>
        <begin position="18"/>
        <end position="326"/>
    </location>
</feature>
<reference evidence="2" key="1">
    <citation type="submission" date="2022-10" db="EMBL/GenBank/DDBJ databases">
        <title>Whole-Genome Sequencing of Brachybacterium huguangmaarense BRM-3, Isolated from Betula schmidtii.</title>
        <authorList>
            <person name="Haam D."/>
        </authorList>
    </citation>
    <scope>NUCLEOTIDE SEQUENCE</scope>
    <source>
        <strain evidence="2">BRM-3</strain>
    </source>
</reference>
<dbReference type="Pfam" id="PF00107">
    <property type="entry name" value="ADH_zinc_N"/>
    <property type="match status" value="1"/>
</dbReference>
<dbReference type="Pfam" id="PF08240">
    <property type="entry name" value="ADH_N"/>
    <property type="match status" value="1"/>
</dbReference>
<dbReference type="Proteomes" id="UP001164305">
    <property type="component" value="Chromosome"/>
</dbReference>
<dbReference type="RefSeq" id="WP_263593070.1">
    <property type="nucleotide sequence ID" value="NZ_CP107020.1"/>
</dbReference>
<dbReference type="Gene3D" id="3.40.50.720">
    <property type="entry name" value="NAD(P)-binding Rossmann-like Domain"/>
    <property type="match status" value="1"/>
</dbReference>
<name>A0ABY6FZP2_9MICO</name>
<keyword evidence="3" id="KW-1185">Reference proteome</keyword>
<dbReference type="EMBL" id="CP107020">
    <property type="protein sequence ID" value="UYG15856.1"/>
    <property type="molecule type" value="Genomic_DNA"/>
</dbReference>
<dbReference type="SUPFAM" id="SSF50129">
    <property type="entry name" value="GroES-like"/>
    <property type="match status" value="1"/>
</dbReference>
<dbReference type="Gene3D" id="3.90.180.10">
    <property type="entry name" value="Medium-chain alcohol dehydrogenases, catalytic domain"/>
    <property type="match status" value="1"/>
</dbReference>
<dbReference type="InterPro" id="IPR036291">
    <property type="entry name" value="NAD(P)-bd_dom_sf"/>
</dbReference>
<evidence type="ECO:0000313" key="2">
    <source>
        <dbReference type="EMBL" id="UYG15856.1"/>
    </source>
</evidence>
<dbReference type="InterPro" id="IPR014188">
    <property type="entry name" value="Acrylyl-CoA_reductase_AcuI"/>
</dbReference>
<keyword evidence="2" id="KW-0560">Oxidoreductase</keyword>
<dbReference type="SUPFAM" id="SSF51735">
    <property type="entry name" value="NAD(P)-binding Rossmann-fold domains"/>
    <property type="match status" value="1"/>
</dbReference>
<dbReference type="SMART" id="SM00829">
    <property type="entry name" value="PKS_ER"/>
    <property type="match status" value="1"/>
</dbReference>
<accession>A0ABY6FZP2</accession>
<proteinExistence type="predicted"/>
<organism evidence="2 3">
    <name type="scientific">Brachybacterium huguangmaarense</name>
    <dbReference type="NCBI Taxonomy" id="1652028"/>
    <lineage>
        <taxon>Bacteria</taxon>
        <taxon>Bacillati</taxon>
        <taxon>Actinomycetota</taxon>
        <taxon>Actinomycetes</taxon>
        <taxon>Micrococcales</taxon>
        <taxon>Dermabacteraceae</taxon>
        <taxon>Brachybacterium</taxon>
    </lineage>
</organism>
<dbReference type="InterPro" id="IPR020843">
    <property type="entry name" value="ER"/>
</dbReference>
<gene>
    <name evidence="2" type="ORF">BRM3_09395</name>
</gene>
<dbReference type="GO" id="GO:0043958">
    <property type="term" value="F:acryloyl-CoA reductase (NADH) activity"/>
    <property type="evidence" value="ECO:0007669"/>
    <property type="project" value="UniProtKB-EC"/>
</dbReference>
<sequence>MTTFPAWVIREGERTNVAALEDIELSALDDLPVTLRVGYSGLNYKDALALGGRPGVIRRFPLIAGIDLVGEVVESRDERWQAGDVVTLDGAGLGEDRHGGLAGMARVGGDDLIAVPDAFTPAQAAAIGTAGFTAALSALALERHGLRPGDGPVLVTGASGGVGSIAISLLSRAGHEVVAATGRVEQMRERLTELGASDLVDRADLEDKGRPLGRQRWAAVVDGAGGQILASALSTLRADGAAAAYGLAASTDLPTSVLPFILRGVSLLGINSVHVTPERRRQAWELLARDLDPAVLDSLTRTVDLADARDAAAELLAGRGTGRTVVRIPS</sequence>
<dbReference type="InterPro" id="IPR013154">
    <property type="entry name" value="ADH-like_N"/>
</dbReference>
<dbReference type="InterPro" id="IPR051397">
    <property type="entry name" value="Zn-ADH-like_protein"/>
</dbReference>
<dbReference type="PANTHER" id="PTHR43677:SF1">
    <property type="entry name" value="ACRYLYL-COA REDUCTASE ACUI-RELATED"/>
    <property type="match status" value="1"/>
</dbReference>